<keyword evidence="7" id="KW-0106">Calcium</keyword>
<keyword evidence="3" id="KW-1003">Cell membrane</keyword>
<name>A0AAN8UGT5_9MAGN</name>
<comment type="subcellular location">
    <subcellularLocation>
        <location evidence="1">Cell membrane</location>
        <topology evidence="1">Lipid-anchor</topology>
    </subcellularLocation>
</comment>
<evidence type="ECO:0000256" key="2">
    <source>
        <dbReference type="ARBA" id="ARBA00009048"/>
    </source>
</evidence>
<dbReference type="CDD" id="cd01459">
    <property type="entry name" value="vWA_copine_like"/>
    <property type="match status" value="1"/>
</dbReference>
<dbReference type="InterPro" id="IPR002035">
    <property type="entry name" value="VWF_A"/>
</dbReference>
<dbReference type="AlphaFoldDB" id="A0AAN8UGT5"/>
<dbReference type="PROSITE" id="PS50004">
    <property type="entry name" value="C2"/>
    <property type="match status" value="3"/>
</dbReference>
<dbReference type="GO" id="GO:0005544">
    <property type="term" value="F:calcium-dependent phospholipid binding"/>
    <property type="evidence" value="ECO:0007669"/>
    <property type="project" value="InterPro"/>
</dbReference>
<organism evidence="13 14">
    <name type="scientific">Dillenia turbinata</name>
    <dbReference type="NCBI Taxonomy" id="194707"/>
    <lineage>
        <taxon>Eukaryota</taxon>
        <taxon>Viridiplantae</taxon>
        <taxon>Streptophyta</taxon>
        <taxon>Embryophyta</taxon>
        <taxon>Tracheophyta</taxon>
        <taxon>Spermatophyta</taxon>
        <taxon>Magnoliopsida</taxon>
        <taxon>eudicotyledons</taxon>
        <taxon>Gunneridae</taxon>
        <taxon>Pentapetalae</taxon>
        <taxon>Dilleniales</taxon>
        <taxon>Dilleniaceae</taxon>
        <taxon>Dillenia</taxon>
    </lineage>
</organism>
<evidence type="ECO:0000256" key="1">
    <source>
        <dbReference type="ARBA" id="ARBA00004193"/>
    </source>
</evidence>
<dbReference type="EMBL" id="JBAMMX010000028">
    <property type="protein sequence ID" value="KAK6911481.1"/>
    <property type="molecule type" value="Genomic_DNA"/>
</dbReference>
<comment type="caution">
    <text evidence="13">The sequence shown here is derived from an EMBL/GenBank/DDBJ whole genome shotgun (WGS) entry which is preliminary data.</text>
</comment>
<feature type="region of interest" description="Disordered" evidence="10">
    <location>
        <begin position="1"/>
        <end position="30"/>
    </location>
</feature>
<dbReference type="Pfam" id="PF07002">
    <property type="entry name" value="Copine"/>
    <property type="match status" value="2"/>
</dbReference>
<dbReference type="GO" id="GO:0006952">
    <property type="term" value="P:defense response"/>
    <property type="evidence" value="ECO:0007669"/>
    <property type="project" value="UniProtKB-KW"/>
</dbReference>
<feature type="domain" description="C2" evidence="11">
    <location>
        <begin position="185"/>
        <end position="310"/>
    </location>
</feature>
<protein>
    <submittedName>
        <fullName evidence="13">C2 domain</fullName>
    </submittedName>
</protein>
<reference evidence="13 14" key="1">
    <citation type="submission" date="2023-12" db="EMBL/GenBank/DDBJ databases">
        <title>A high-quality genome assembly for Dillenia turbinata (Dilleniales).</title>
        <authorList>
            <person name="Chanderbali A."/>
        </authorList>
    </citation>
    <scope>NUCLEOTIDE SEQUENCE [LARGE SCALE GENOMIC DNA]</scope>
    <source>
        <strain evidence="13">LSX21</strain>
        <tissue evidence="13">Leaf</tissue>
    </source>
</reference>
<dbReference type="FunFam" id="2.60.40.150:FF:000186">
    <property type="entry name" value="Protein BONZAI 3"/>
    <property type="match status" value="2"/>
</dbReference>
<evidence type="ECO:0000313" key="13">
    <source>
        <dbReference type="EMBL" id="KAK6911481.1"/>
    </source>
</evidence>
<feature type="compositionally biased region" description="Polar residues" evidence="10">
    <location>
        <begin position="19"/>
        <end position="30"/>
    </location>
</feature>
<dbReference type="SMART" id="SM00327">
    <property type="entry name" value="VWA"/>
    <property type="match status" value="2"/>
</dbReference>
<evidence type="ECO:0000256" key="3">
    <source>
        <dbReference type="ARBA" id="ARBA00022475"/>
    </source>
</evidence>
<dbReference type="Proteomes" id="UP001370490">
    <property type="component" value="Unassembled WGS sequence"/>
</dbReference>
<dbReference type="InterPro" id="IPR045052">
    <property type="entry name" value="Copine"/>
</dbReference>
<keyword evidence="6" id="KW-0611">Plant defense</keyword>
<proteinExistence type="inferred from homology"/>
<gene>
    <name evidence="13" type="ORF">RJ641_023574</name>
</gene>
<dbReference type="GO" id="GO:0071277">
    <property type="term" value="P:cellular response to calcium ion"/>
    <property type="evidence" value="ECO:0007669"/>
    <property type="project" value="TreeGrafter"/>
</dbReference>
<evidence type="ECO:0000256" key="4">
    <source>
        <dbReference type="ARBA" id="ARBA00022723"/>
    </source>
</evidence>
<dbReference type="PANTHER" id="PTHR10857:SF120">
    <property type="entry name" value="PROTEIN BONZAI 3"/>
    <property type="match status" value="1"/>
</dbReference>
<dbReference type="InterPro" id="IPR035892">
    <property type="entry name" value="C2_domain_sf"/>
</dbReference>
<dbReference type="Pfam" id="PF00168">
    <property type="entry name" value="C2"/>
    <property type="match status" value="3"/>
</dbReference>
<comment type="similarity">
    <text evidence="2">Belongs to the copine family.</text>
</comment>
<evidence type="ECO:0000256" key="7">
    <source>
        <dbReference type="ARBA" id="ARBA00022837"/>
    </source>
</evidence>
<evidence type="ECO:0000256" key="6">
    <source>
        <dbReference type="ARBA" id="ARBA00022821"/>
    </source>
</evidence>
<evidence type="ECO:0000256" key="5">
    <source>
        <dbReference type="ARBA" id="ARBA00022737"/>
    </source>
</evidence>
<dbReference type="InterPro" id="IPR037768">
    <property type="entry name" value="C2B_Copine"/>
</dbReference>
<dbReference type="FunFam" id="2.60.40.150:FF:000168">
    <property type="entry name" value="Protein BONZAI 1"/>
    <property type="match status" value="1"/>
</dbReference>
<dbReference type="CDD" id="cd04048">
    <property type="entry name" value="C2A_Copine"/>
    <property type="match status" value="1"/>
</dbReference>
<evidence type="ECO:0000256" key="10">
    <source>
        <dbReference type="SAM" id="MobiDB-lite"/>
    </source>
</evidence>
<dbReference type="CDD" id="cd04047">
    <property type="entry name" value="C2B_Copine"/>
    <property type="match status" value="2"/>
</dbReference>
<keyword evidence="8" id="KW-0472">Membrane</keyword>
<dbReference type="PANTHER" id="PTHR10857">
    <property type="entry name" value="COPINE"/>
    <property type="match status" value="1"/>
</dbReference>
<feature type="domain" description="C2" evidence="11">
    <location>
        <begin position="677"/>
        <end position="804"/>
    </location>
</feature>
<keyword evidence="5" id="KW-0677">Repeat</keyword>
<evidence type="ECO:0000313" key="14">
    <source>
        <dbReference type="Proteomes" id="UP001370490"/>
    </source>
</evidence>
<feature type="domain" description="C2" evidence="11">
    <location>
        <begin position="38"/>
        <end position="172"/>
    </location>
</feature>
<evidence type="ECO:0000259" key="12">
    <source>
        <dbReference type="PROSITE" id="PS50234"/>
    </source>
</evidence>
<sequence>MGGCFSDVKGGKQGVGGTLQRQPTATETTSGHNDAVDLFYRTRVQLPMINLVNTLHCVVQLSLSASKLRDRDIISKSDPMAVVYLKKNDGNLEELGRTEVIMNNLDPSWIEKVTVAYQFEIVQHLVFRIYDVDTKYHNLSVKMLKLSDQDFLGEATCVLSEIVTKQSRTLTVNLQNKEGRGRPGTLGTLSIHAEETVTSKNTVELVFHCEHLDNKDIFSKSDPFLRISRIVETRGLIPICKTEVVNNNLNPTWRPVSLTMQQFGSKENPLVIECFDFNSSGNHQLIGKMQKSVADLEKLHTEKVGSNFTFPSSAHQSNDKVLKGQLFVERFSEKKVYSFVDYISSGFELNFMVAVDFTASNGNPRSPDSLHYIDPSGGLNAYQQAIMEVGEVIQFYDSDRRFPAWGFGGRLPDGTVSHCFNLSGNPAGFEVEGVGGIMAAYANALHTVPLAGPTLFGQVINKAAELVSHSLSNNHPKYFVLLIITDGIVSDLQETKDALVRASDLPLSILIVGVGNEDFKEMEILDADNGKRLESSTGRVATRDIVQFVPMREVHDGQLSAVQALLEELPGQFLTFMRSRDIKPHSAGTASSIDCAVPHVVFGISCNISFHWFCVWRPWGDNFYLELRNCLRQGKEMLQLSDQDFLGEATCVLSEIVAKQSRTLTVNLQNKGGRGRPGSLRTLSIHAEETVASKNAVELVFHCEHLDNKDIFSKSDPFLRISRIVETGDLIPICKTEVVNNNLNPTWRPVSLTMQQFGSKENPLVIECFDFNSSGNHQLIGKMQKSVADLEKLHTEKVGLNFTFPSSAHQSCEKLLKGQLFVERFSEKKVYSFVDYISSGFELNFMVAVDFTASNGNPRSPDSLHYIDPSGRLNAYQQFYDSERRFPAWGFGGRLLDGTVSHCINLSGNPAGFEYDCFAKYYKLSHFKSGRHHGCLCHALHTVPLAGPALFGQVISKAAELAGHSLSYSRPKCFALLIITDGVVSDLQETKDALVRASDLPLSILIVGVGNVDFKEMEILDADNGKILESSTGRVATRDIVQFVPMREVHAGQLSAVQALLEELPGQFLTFMRSRDIKPHSADTASSTA</sequence>
<feature type="domain" description="VWFA" evidence="12">
    <location>
        <begin position="350"/>
        <end position="569"/>
    </location>
</feature>
<evidence type="ECO:0000259" key="11">
    <source>
        <dbReference type="PROSITE" id="PS50004"/>
    </source>
</evidence>
<keyword evidence="4" id="KW-0479">Metal-binding</keyword>
<dbReference type="Gene3D" id="2.60.40.150">
    <property type="entry name" value="C2 domain"/>
    <property type="match status" value="3"/>
</dbReference>
<evidence type="ECO:0000256" key="9">
    <source>
        <dbReference type="ARBA" id="ARBA00023288"/>
    </source>
</evidence>
<dbReference type="GO" id="GO:0005886">
    <property type="term" value="C:plasma membrane"/>
    <property type="evidence" value="ECO:0007669"/>
    <property type="project" value="UniProtKB-SubCell"/>
</dbReference>
<dbReference type="SUPFAM" id="SSF49562">
    <property type="entry name" value="C2 domain (Calcium/lipid-binding domain, CaLB)"/>
    <property type="match status" value="3"/>
</dbReference>
<accession>A0AAN8UGT5</accession>
<dbReference type="InterPro" id="IPR000008">
    <property type="entry name" value="C2_dom"/>
</dbReference>
<dbReference type="SMART" id="SM00239">
    <property type="entry name" value="C2"/>
    <property type="match status" value="3"/>
</dbReference>
<dbReference type="SUPFAM" id="SSF53300">
    <property type="entry name" value="vWA-like"/>
    <property type="match status" value="2"/>
</dbReference>
<dbReference type="PROSITE" id="PS50234">
    <property type="entry name" value="VWFA"/>
    <property type="match status" value="1"/>
</dbReference>
<keyword evidence="14" id="KW-1185">Reference proteome</keyword>
<evidence type="ECO:0000256" key="8">
    <source>
        <dbReference type="ARBA" id="ARBA00023136"/>
    </source>
</evidence>
<dbReference type="InterPro" id="IPR010734">
    <property type="entry name" value="Copine_C"/>
</dbReference>
<dbReference type="InterPro" id="IPR036465">
    <property type="entry name" value="vWFA_dom_sf"/>
</dbReference>
<keyword evidence="9" id="KW-0449">Lipoprotein</keyword>
<dbReference type="GO" id="GO:0046872">
    <property type="term" value="F:metal ion binding"/>
    <property type="evidence" value="ECO:0007669"/>
    <property type="project" value="UniProtKB-KW"/>
</dbReference>